<sequence>MASNANEVVTDLSPLLKVYKDGTVKRLFGSPFVPPSPEDSPTGVSSKDVQISSNVSARLYLPKIPDGSVEKLPILIYFHGGGFCTESAFSLFFHRFLNLLVAESKVIAVSVEYRRPPEHLLPAAYEDSWAALNWVADKKDPWLLNHGDSKKFYLGGDSAGGNIVHNILIRAGDEKLPSDLKIEGSFMTFPLFWGSKFEKSTERNDRSLAYKSWVLSYPSAPDGIDNPMINPLADKTGLSKMGCSKLFVCVGDSKNDELREICDLYVEELKKLDGFSVDLGVVEGEFPCFHIFDPSSEKAQNLIKRLASFMRGVMA</sequence>
<proteinExistence type="predicted"/>
<keyword evidence="2" id="KW-1185">Reference proteome</keyword>
<reference evidence="2" key="1">
    <citation type="journal article" date="2023" name="Nat. Plants">
        <title>Single-cell RNA sequencing provides a high-resolution roadmap for understanding the multicellular compartmentation of specialized metabolism.</title>
        <authorList>
            <person name="Sun S."/>
            <person name="Shen X."/>
            <person name="Li Y."/>
            <person name="Li Y."/>
            <person name="Wang S."/>
            <person name="Li R."/>
            <person name="Zhang H."/>
            <person name="Shen G."/>
            <person name="Guo B."/>
            <person name="Wei J."/>
            <person name="Xu J."/>
            <person name="St-Pierre B."/>
            <person name="Chen S."/>
            <person name="Sun C."/>
        </authorList>
    </citation>
    <scope>NUCLEOTIDE SEQUENCE [LARGE SCALE GENOMIC DNA]</scope>
</reference>
<evidence type="ECO:0000313" key="1">
    <source>
        <dbReference type="EMBL" id="KAI5650549.1"/>
    </source>
</evidence>
<accession>A0ACB9ZTZ2</accession>
<dbReference type="Proteomes" id="UP001060085">
    <property type="component" value="Linkage Group LG08"/>
</dbReference>
<comment type="caution">
    <text evidence="1">The sequence shown here is derived from an EMBL/GenBank/DDBJ whole genome shotgun (WGS) entry which is preliminary data.</text>
</comment>
<dbReference type="EMBL" id="CM044708">
    <property type="protein sequence ID" value="KAI5650549.1"/>
    <property type="molecule type" value="Genomic_DNA"/>
</dbReference>
<protein>
    <submittedName>
        <fullName evidence="1">Uncharacterized protein</fullName>
    </submittedName>
</protein>
<gene>
    <name evidence="1" type="ORF">M9H77_36554</name>
</gene>
<evidence type="ECO:0000313" key="2">
    <source>
        <dbReference type="Proteomes" id="UP001060085"/>
    </source>
</evidence>
<name>A0ACB9ZTZ2_CATRO</name>
<organism evidence="1 2">
    <name type="scientific">Catharanthus roseus</name>
    <name type="common">Madagascar periwinkle</name>
    <name type="synonym">Vinca rosea</name>
    <dbReference type="NCBI Taxonomy" id="4058"/>
    <lineage>
        <taxon>Eukaryota</taxon>
        <taxon>Viridiplantae</taxon>
        <taxon>Streptophyta</taxon>
        <taxon>Embryophyta</taxon>
        <taxon>Tracheophyta</taxon>
        <taxon>Spermatophyta</taxon>
        <taxon>Magnoliopsida</taxon>
        <taxon>eudicotyledons</taxon>
        <taxon>Gunneridae</taxon>
        <taxon>Pentapetalae</taxon>
        <taxon>asterids</taxon>
        <taxon>lamiids</taxon>
        <taxon>Gentianales</taxon>
        <taxon>Apocynaceae</taxon>
        <taxon>Rauvolfioideae</taxon>
        <taxon>Vinceae</taxon>
        <taxon>Catharanthinae</taxon>
        <taxon>Catharanthus</taxon>
    </lineage>
</organism>